<feature type="non-terminal residue" evidence="1">
    <location>
        <position position="1"/>
    </location>
</feature>
<dbReference type="InterPro" id="IPR052667">
    <property type="entry name" value="E3_ubiquitin-ligase_RING"/>
</dbReference>
<dbReference type="PANTHER" id="PTHR47156">
    <property type="entry name" value="PROTEIN CBG20824"/>
    <property type="match status" value="1"/>
</dbReference>
<reference evidence="2" key="1">
    <citation type="submission" date="2022-10" db="EMBL/GenBank/DDBJ databases">
        <title>Genome assembly of Pristionchus species.</title>
        <authorList>
            <person name="Yoshida K."/>
            <person name="Sommer R.J."/>
        </authorList>
    </citation>
    <scope>NUCLEOTIDE SEQUENCE [LARGE SCALE GENOMIC DNA]</scope>
    <source>
        <strain evidence="2">RS5460</strain>
    </source>
</reference>
<evidence type="ECO:0000313" key="2">
    <source>
        <dbReference type="Proteomes" id="UP001328107"/>
    </source>
</evidence>
<accession>A0AAN4ZG30</accession>
<name>A0AAN4ZG30_9BILA</name>
<evidence type="ECO:0000313" key="1">
    <source>
        <dbReference type="EMBL" id="GMR39294.1"/>
    </source>
</evidence>
<dbReference type="AlphaFoldDB" id="A0AAN4ZG30"/>
<dbReference type="PANTHER" id="PTHR47156:SF10">
    <property type="entry name" value="E3 UBIQUITIN-PROTEIN LIGASE TRIM-21-RELATED"/>
    <property type="match status" value="1"/>
</dbReference>
<gene>
    <name evidence="1" type="ORF">PMAYCL1PPCAC_09489</name>
</gene>
<keyword evidence="2" id="KW-1185">Reference proteome</keyword>
<sequence length="152" mass="16910">IIPLPDGKPNVPSGVRLCIKKDCAMFNQLLCLGCVVDGGHGGHVVKYDVNIEKIRNELRLELQNISGQVEFEKKTMLNNADQLIQLVQTRKKKLSDSTIPAHVIGQLDNITSEQEANEYKDIIKDLGKTLINECKAIAEVFSHTVAEMVKQD</sequence>
<comment type="caution">
    <text evidence="1">The sequence shown here is derived from an EMBL/GenBank/DDBJ whole genome shotgun (WGS) entry which is preliminary data.</text>
</comment>
<proteinExistence type="predicted"/>
<organism evidence="1 2">
    <name type="scientific">Pristionchus mayeri</name>
    <dbReference type="NCBI Taxonomy" id="1317129"/>
    <lineage>
        <taxon>Eukaryota</taxon>
        <taxon>Metazoa</taxon>
        <taxon>Ecdysozoa</taxon>
        <taxon>Nematoda</taxon>
        <taxon>Chromadorea</taxon>
        <taxon>Rhabditida</taxon>
        <taxon>Rhabditina</taxon>
        <taxon>Diplogasteromorpha</taxon>
        <taxon>Diplogasteroidea</taxon>
        <taxon>Neodiplogasteridae</taxon>
        <taxon>Pristionchus</taxon>
    </lineage>
</organism>
<dbReference type="EMBL" id="BTRK01000002">
    <property type="protein sequence ID" value="GMR39294.1"/>
    <property type="molecule type" value="Genomic_DNA"/>
</dbReference>
<dbReference type="Proteomes" id="UP001328107">
    <property type="component" value="Unassembled WGS sequence"/>
</dbReference>
<protein>
    <submittedName>
        <fullName evidence="1">Uncharacterized protein</fullName>
    </submittedName>
</protein>